<organism evidence="2 3">
    <name type="scientific">Trifolium pratense</name>
    <name type="common">Red clover</name>
    <dbReference type="NCBI Taxonomy" id="57577"/>
    <lineage>
        <taxon>Eukaryota</taxon>
        <taxon>Viridiplantae</taxon>
        <taxon>Streptophyta</taxon>
        <taxon>Embryophyta</taxon>
        <taxon>Tracheophyta</taxon>
        <taxon>Spermatophyta</taxon>
        <taxon>Magnoliopsida</taxon>
        <taxon>eudicotyledons</taxon>
        <taxon>Gunneridae</taxon>
        <taxon>Pentapetalae</taxon>
        <taxon>rosids</taxon>
        <taxon>fabids</taxon>
        <taxon>Fabales</taxon>
        <taxon>Fabaceae</taxon>
        <taxon>Papilionoideae</taxon>
        <taxon>50 kb inversion clade</taxon>
        <taxon>NPAAA clade</taxon>
        <taxon>Hologalegina</taxon>
        <taxon>IRL clade</taxon>
        <taxon>Trifolieae</taxon>
        <taxon>Trifolium</taxon>
    </lineage>
</organism>
<dbReference type="Proteomes" id="UP000236291">
    <property type="component" value="Unassembled WGS sequence"/>
</dbReference>
<feature type="non-terminal residue" evidence="2">
    <location>
        <position position="26"/>
    </location>
</feature>
<protein>
    <submittedName>
        <fullName evidence="2">Uncharacterized protein</fullName>
    </submittedName>
</protein>
<name>A0A2K3KZA6_TRIPR</name>
<feature type="region of interest" description="Disordered" evidence="1">
    <location>
        <begin position="1"/>
        <end position="26"/>
    </location>
</feature>
<evidence type="ECO:0000313" key="3">
    <source>
        <dbReference type="Proteomes" id="UP000236291"/>
    </source>
</evidence>
<accession>A0A2K3KZA6</accession>
<proteinExistence type="predicted"/>
<reference evidence="2 3" key="2">
    <citation type="journal article" date="2017" name="Front. Plant Sci.">
        <title>Gene Classification and Mining of Molecular Markers Useful in Red Clover (Trifolium pratense) Breeding.</title>
        <authorList>
            <person name="Istvanek J."/>
            <person name="Dluhosova J."/>
            <person name="Dluhos P."/>
            <person name="Patkova L."/>
            <person name="Nedelnik J."/>
            <person name="Repkova J."/>
        </authorList>
    </citation>
    <scope>NUCLEOTIDE SEQUENCE [LARGE SCALE GENOMIC DNA]</scope>
    <source>
        <strain evidence="3">cv. Tatra</strain>
        <tissue evidence="2">Young leaves</tissue>
    </source>
</reference>
<feature type="compositionally biased region" description="Basic and acidic residues" evidence="1">
    <location>
        <begin position="10"/>
        <end position="26"/>
    </location>
</feature>
<evidence type="ECO:0000256" key="1">
    <source>
        <dbReference type="SAM" id="MobiDB-lite"/>
    </source>
</evidence>
<reference evidence="2 3" key="1">
    <citation type="journal article" date="2014" name="Am. J. Bot.">
        <title>Genome assembly and annotation for red clover (Trifolium pratense; Fabaceae).</title>
        <authorList>
            <person name="Istvanek J."/>
            <person name="Jaros M."/>
            <person name="Krenek A."/>
            <person name="Repkova J."/>
        </authorList>
    </citation>
    <scope>NUCLEOTIDE SEQUENCE [LARGE SCALE GENOMIC DNA]</scope>
    <source>
        <strain evidence="3">cv. Tatra</strain>
        <tissue evidence="2">Young leaves</tissue>
    </source>
</reference>
<dbReference type="EMBL" id="ASHM01023543">
    <property type="protein sequence ID" value="PNX71608.1"/>
    <property type="molecule type" value="Genomic_DNA"/>
</dbReference>
<gene>
    <name evidence="2" type="ORF">L195_g027488</name>
</gene>
<sequence length="26" mass="2895">MEAALGAKYGENKESSKFCKDHKSHV</sequence>
<comment type="caution">
    <text evidence="2">The sequence shown here is derived from an EMBL/GenBank/DDBJ whole genome shotgun (WGS) entry which is preliminary data.</text>
</comment>
<evidence type="ECO:0000313" key="2">
    <source>
        <dbReference type="EMBL" id="PNX71608.1"/>
    </source>
</evidence>
<dbReference type="AlphaFoldDB" id="A0A2K3KZA6"/>